<dbReference type="InterPro" id="IPR050490">
    <property type="entry name" value="Bact_solute-bd_prot1"/>
</dbReference>
<sequence length="545" mass="60426">MKAKARKSMTGAAAVITALAVLAGCGAPKTDSGQTNTYVAPEETNGVVNGTNLEGLPIAAEPITLTVGVSASSSSFQGAWEDLDWIKQLQEVSGITLEFRVYNSDEDKNLMFTSRDYPDISFNVGTDKQIQDAALGGDIYQLDELIQTYAPNWSSFLSENDYARKVVTLSDGHIYSLPIVRDEPSNGGLRDQWLIQTTWLNELNLDIPQTTDEFYETLKAFKEHAGEGSIPKDVIPYYIYGITNNVGGALDVINSFGVEVAGERYLSTVDNNGKVVFNFANEDIKEPLLYLRKLFQEGLIPGECLTDDWDTYITKTRSTPAVVGSYHSYQNPDVTNESITAMGPLDSGNGKSPLIRSQTNHVLRNHFTIYKNCKYPEAAMRLANLIADPDWSIQAMYGMYGDTYLQKNEDGSIVMLPYEADAQGADSAPMNRVPFLLTSDMFEKFSYAEGSAQKQRDDAIKNQYDGHIIPTSNLYPNVIFSTEQTDRLAELSTDINDYINTTLSTWMLEGGIEEGWDAYIEQLNKLGLEEYISILQEALDAFNAN</sequence>
<dbReference type="EMBL" id="MCGI01000005">
    <property type="protein sequence ID" value="ODM09339.1"/>
    <property type="molecule type" value="Genomic_DNA"/>
</dbReference>
<feature type="chain" id="PRO_5038859463" evidence="6">
    <location>
        <begin position="24"/>
        <end position="545"/>
    </location>
</feature>
<gene>
    <name evidence="7" type="primary">lipO_53</name>
    <name evidence="7" type="ORF">BEH84_05089</name>
</gene>
<dbReference type="GeneID" id="93302995"/>
<dbReference type="Gene3D" id="3.40.190.10">
    <property type="entry name" value="Periplasmic binding protein-like II"/>
    <property type="match status" value="2"/>
</dbReference>
<reference evidence="7 8" key="1">
    <citation type="submission" date="2016-07" db="EMBL/GenBank/DDBJ databases">
        <title>Characterization of isolates of Eisenbergiella tayi derived from blood cultures, using whole genome sequencing.</title>
        <authorList>
            <person name="Burdz T."/>
            <person name="Wiebe D."/>
            <person name="Huynh C."/>
            <person name="Bernard K."/>
        </authorList>
    </citation>
    <scope>NUCLEOTIDE SEQUENCE [LARGE SCALE GENOMIC DNA]</scope>
    <source>
        <strain evidence="7 8">NML 120489</strain>
    </source>
</reference>
<evidence type="ECO:0000256" key="6">
    <source>
        <dbReference type="SAM" id="SignalP"/>
    </source>
</evidence>
<dbReference type="PANTHER" id="PTHR43649">
    <property type="entry name" value="ARABINOSE-BINDING PROTEIN-RELATED"/>
    <property type="match status" value="1"/>
</dbReference>
<keyword evidence="1" id="KW-1003">Cell membrane</keyword>
<accession>A0A1E3AL04</accession>
<evidence type="ECO:0000256" key="4">
    <source>
        <dbReference type="ARBA" id="ARBA00023139"/>
    </source>
</evidence>
<keyword evidence="4" id="KW-0564">Palmitate</keyword>
<dbReference type="PROSITE" id="PS51257">
    <property type="entry name" value="PROKAR_LIPOPROTEIN"/>
    <property type="match status" value="1"/>
</dbReference>
<keyword evidence="3" id="KW-0472">Membrane</keyword>
<dbReference type="PANTHER" id="PTHR43649:SF33">
    <property type="entry name" value="POLYGALACTURONAN_RHAMNOGALACTURONAN-BINDING PROTEIN YTCQ"/>
    <property type="match status" value="1"/>
</dbReference>
<evidence type="ECO:0000313" key="8">
    <source>
        <dbReference type="Proteomes" id="UP000095003"/>
    </source>
</evidence>
<protein>
    <submittedName>
        <fullName evidence="7">Lipoprotein LipO</fullName>
    </submittedName>
</protein>
<dbReference type="Proteomes" id="UP000095003">
    <property type="component" value="Unassembled WGS sequence"/>
</dbReference>
<keyword evidence="2 6" id="KW-0732">Signal</keyword>
<name>A0A1E3AL04_9FIRM</name>
<dbReference type="AlphaFoldDB" id="A0A1E3AL04"/>
<organism evidence="7 8">
    <name type="scientific">Eisenbergiella tayi</name>
    <dbReference type="NCBI Taxonomy" id="1432052"/>
    <lineage>
        <taxon>Bacteria</taxon>
        <taxon>Bacillati</taxon>
        <taxon>Bacillota</taxon>
        <taxon>Clostridia</taxon>
        <taxon>Lachnospirales</taxon>
        <taxon>Lachnospiraceae</taxon>
        <taxon>Eisenbergiella</taxon>
    </lineage>
</organism>
<proteinExistence type="predicted"/>
<evidence type="ECO:0000256" key="3">
    <source>
        <dbReference type="ARBA" id="ARBA00023136"/>
    </source>
</evidence>
<keyword evidence="5 7" id="KW-0449">Lipoprotein</keyword>
<comment type="caution">
    <text evidence="7">The sequence shown here is derived from an EMBL/GenBank/DDBJ whole genome shotgun (WGS) entry which is preliminary data.</text>
</comment>
<dbReference type="RefSeq" id="WP_069158752.1">
    <property type="nucleotide sequence ID" value="NZ_JBKXXQ010000019.1"/>
</dbReference>
<evidence type="ECO:0000256" key="1">
    <source>
        <dbReference type="ARBA" id="ARBA00022475"/>
    </source>
</evidence>
<evidence type="ECO:0000256" key="5">
    <source>
        <dbReference type="ARBA" id="ARBA00023288"/>
    </source>
</evidence>
<evidence type="ECO:0000313" key="7">
    <source>
        <dbReference type="EMBL" id="ODM09339.1"/>
    </source>
</evidence>
<evidence type="ECO:0000256" key="2">
    <source>
        <dbReference type="ARBA" id="ARBA00022729"/>
    </source>
</evidence>
<dbReference type="Pfam" id="PF01547">
    <property type="entry name" value="SBP_bac_1"/>
    <property type="match status" value="1"/>
</dbReference>
<dbReference type="SUPFAM" id="SSF53850">
    <property type="entry name" value="Periplasmic binding protein-like II"/>
    <property type="match status" value="1"/>
</dbReference>
<dbReference type="InterPro" id="IPR006059">
    <property type="entry name" value="SBP"/>
</dbReference>
<feature type="signal peptide" evidence="6">
    <location>
        <begin position="1"/>
        <end position="23"/>
    </location>
</feature>